<evidence type="ECO:0000256" key="2">
    <source>
        <dbReference type="ARBA" id="ARBA00012266"/>
    </source>
</evidence>
<organism evidence="6 7">
    <name type="scientific">Dillenia turbinata</name>
    <dbReference type="NCBI Taxonomy" id="194707"/>
    <lineage>
        <taxon>Eukaryota</taxon>
        <taxon>Viridiplantae</taxon>
        <taxon>Streptophyta</taxon>
        <taxon>Embryophyta</taxon>
        <taxon>Tracheophyta</taxon>
        <taxon>Spermatophyta</taxon>
        <taxon>Magnoliopsida</taxon>
        <taxon>eudicotyledons</taxon>
        <taxon>Gunneridae</taxon>
        <taxon>Pentapetalae</taxon>
        <taxon>Dilleniales</taxon>
        <taxon>Dilleniaceae</taxon>
        <taxon>Dillenia</taxon>
    </lineage>
</organism>
<dbReference type="PROSITE" id="PS51273">
    <property type="entry name" value="GATASE_TYPE_1"/>
    <property type="match status" value="1"/>
</dbReference>
<protein>
    <recommendedName>
        <fullName evidence="2">anthranilate synthase</fullName>
        <ecNumber evidence="2">4.1.3.27</ecNumber>
    </recommendedName>
</protein>
<feature type="domain" description="Glutamine amidotransferase" evidence="5">
    <location>
        <begin position="29"/>
        <end position="188"/>
    </location>
</feature>
<sequence length="189" mass="21187">MVATACMSVAEVKSKDAVSDDRTKSPIIIIDNYDSFTYNICQYTGELGCNFEVYRNDELSVEELKGCTSRFWNITANCFRLGPIVPLFGECMGLQCIGEAFGGSIVHSPYGVRHGKGSLVCYDEKEEDGLFTGCLSMFILLLPRSSALPFYCWKIHSLFIEKDSFPSEELEVTTWSEDGLIMATRHKKI</sequence>
<dbReference type="CDD" id="cd01743">
    <property type="entry name" value="GATase1_Anthranilate_Synthase"/>
    <property type="match status" value="1"/>
</dbReference>
<evidence type="ECO:0000259" key="5">
    <source>
        <dbReference type="Pfam" id="PF00117"/>
    </source>
</evidence>
<keyword evidence="3" id="KW-0822">Tryptophan biosynthesis</keyword>
<name>A0AAN8UTK4_9MAGN</name>
<gene>
    <name evidence="6" type="ORF">RJ641_012067</name>
</gene>
<evidence type="ECO:0000313" key="6">
    <source>
        <dbReference type="EMBL" id="KAK6921560.1"/>
    </source>
</evidence>
<dbReference type="InterPro" id="IPR029062">
    <property type="entry name" value="Class_I_gatase-like"/>
</dbReference>
<reference evidence="6 7" key="1">
    <citation type="submission" date="2023-12" db="EMBL/GenBank/DDBJ databases">
        <title>A high-quality genome assembly for Dillenia turbinata (Dilleniales).</title>
        <authorList>
            <person name="Chanderbali A."/>
        </authorList>
    </citation>
    <scope>NUCLEOTIDE SEQUENCE [LARGE SCALE GENOMIC DNA]</scope>
    <source>
        <strain evidence="6">LSX21</strain>
        <tissue evidence="6">Leaf</tissue>
    </source>
</reference>
<dbReference type="PRINTS" id="PR00097">
    <property type="entry name" value="ANTSNTHASEII"/>
</dbReference>
<comment type="pathway">
    <text evidence="1">Amino-acid biosynthesis; L-tryptophan biosynthesis; L-tryptophan from chorismate: step 1/5.</text>
</comment>
<dbReference type="InterPro" id="IPR006221">
    <property type="entry name" value="TrpG/PapA_dom"/>
</dbReference>
<proteinExistence type="predicted"/>
<dbReference type="Gene3D" id="3.40.50.880">
    <property type="match status" value="1"/>
</dbReference>
<dbReference type="InterPro" id="IPR017926">
    <property type="entry name" value="GATASE"/>
</dbReference>
<dbReference type="PANTHER" id="PTHR43418">
    <property type="entry name" value="MULTIFUNCTIONAL TRYPTOPHAN BIOSYNTHESIS PROTEIN-RELATED"/>
    <property type="match status" value="1"/>
</dbReference>
<evidence type="ECO:0000256" key="3">
    <source>
        <dbReference type="ARBA" id="ARBA00022822"/>
    </source>
</evidence>
<accession>A0AAN8UTK4</accession>
<dbReference type="GO" id="GO:0004049">
    <property type="term" value="F:anthranilate synthase activity"/>
    <property type="evidence" value="ECO:0007669"/>
    <property type="project" value="UniProtKB-EC"/>
</dbReference>
<dbReference type="GO" id="GO:0005829">
    <property type="term" value="C:cytosol"/>
    <property type="evidence" value="ECO:0007669"/>
    <property type="project" value="TreeGrafter"/>
</dbReference>
<dbReference type="InterPro" id="IPR050472">
    <property type="entry name" value="Anth_synth/Amidotransfase"/>
</dbReference>
<evidence type="ECO:0000256" key="4">
    <source>
        <dbReference type="ARBA" id="ARBA00022962"/>
    </source>
</evidence>
<keyword evidence="3" id="KW-0028">Amino-acid biosynthesis</keyword>
<dbReference type="EC" id="4.1.3.27" evidence="2"/>
<keyword evidence="3" id="KW-0057">Aromatic amino acid biosynthesis</keyword>
<keyword evidence="4 6" id="KW-0315">Glutamine amidotransferase</keyword>
<dbReference type="Pfam" id="PF00117">
    <property type="entry name" value="GATase"/>
    <property type="match status" value="1"/>
</dbReference>
<dbReference type="EMBL" id="JBAMMX010000019">
    <property type="protein sequence ID" value="KAK6921560.1"/>
    <property type="molecule type" value="Genomic_DNA"/>
</dbReference>
<comment type="caution">
    <text evidence="6">The sequence shown here is derived from an EMBL/GenBank/DDBJ whole genome shotgun (WGS) entry which is preliminary data.</text>
</comment>
<keyword evidence="7" id="KW-1185">Reference proteome</keyword>
<evidence type="ECO:0000313" key="7">
    <source>
        <dbReference type="Proteomes" id="UP001370490"/>
    </source>
</evidence>
<dbReference type="SUPFAM" id="SSF52317">
    <property type="entry name" value="Class I glutamine amidotransferase-like"/>
    <property type="match status" value="1"/>
</dbReference>
<dbReference type="GO" id="GO:0000162">
    <property type="term" value="P:L-tryptophan biosynthetic process"/>
    <property type="evidence" value="ECO:0007669"/>
    <property type="project" value="UniProtKB-KW"/>
</dbReference>
<dbReference type="Proteomes" id="UP001370490">
    <property type="component" value="Unassembled WGS sequence"/>
</dbReference>
<dbReference type="PANTHER" id="PTHR43418:SF4">
    <property type="entry name" value="MULTIFUNCTIONAL TRYPTOPHAN BIOSYNTHESIS PROTEIN"/>
    <property type="match status" value="1"/>
</dbReference>
<dbReference type="AlphaFoldDB" id="A0AAN8UTK4"/>
<evidence type="ECO:0000256" key="1">
    <source>
        <dbReference type="ARBA" id="ARBA00004873"/>
    </source>
</evidence>